<comment type="caution">
    <text evidence="2">The sequence shown here is derived from an EMBL/GenBank/DDBJ whole genome shotgun (WGS) entry which is preliminary data.</text>
</comment>
<accession>A0ABN1TIL4</accession>
<feature type="domain" description="Glyoxalase-like" evidence="1">
    <location>
        <begin position="30"/>
        <end position="140"/>
    </location>
</feature>
<dbReference type="Proteomes" id="UP001499987">
    <property type="component" value="Unassembled WGS sequence"/>
</dbReference>
<keyword evidence="3" id="KW-1185">Reference proteome</keyword>
<dbReference type="EMBL" id="BAAALD010000032">
    <property type="protein sequence ID" value="GAA1089110.1"/>
    <property type="molecule type" value="Genomic_DNA"/>
</dbReference>
<evidence type="ECO:0000259" key="1">
    <source>
        <dbReference type="Pfam" id="PF18029"/>
    </source>
</evidence>
<evidence type="ECO:0000313" key="3">
    <source>
        <dbReference type="Proteomes" id="UP001499987"/>
    </source>
</evidence>
<gene>
    <name evidence="2" type="ORF">GCM10009663_36030</name>
</gene>
<dbReference type="Gene3D" id="3.10.180.10">
    <property type="entry name" value="2,3-Dihydroxybiphenyl 1,2-Dioxygenase, domain 1"/>
    <property type="match status" value="1"/>
</dbReference>
<organism evidence="2 3">
    <name type="scientific">Kitasatospora arboriphila</name>
    <dbReference type="NCBI Taxonomy" id="258052"/>
    <lineage>
        <taxon>Bacteria</taxon>
        <taxon>Bacillati</taxon>
        <taxon>Actinomycetota</taxon>
        <taxon>Actinomycetes</taxon>
        <taxon>Kitasatosporales</taxon>
        <taxon>Streptomycetaceae</taxon>
        <taxon>Kitasatospora</taxon>
    </lineage>
</organism>
<dbReference type="SUPFAM" id="SSF54593">
    <property type="entry name" value="Glyoxalase/Bleomycin resistance protein/Dihydroxybiphenyl dioxygenase"/>
    <property type="match status" value="1"/>
</dbReference>
<dbReference type="InterPro" id="IPR029068">
    <property type="entry name" value="Glyas_Bleomycin-R_OHBP_Dase"/>
</dbReference>
<evidence type="ECO:0000313" key="2">
    <source>
        <dbReference type="EMBL" id="GAA1089110.1"/>
    </source>
</evidence>
<dbReference type="Pfam" id="PF18029">
    <property type="entry name" value="Glyoxalase_6"/>
    <property type="match status" value="1"/>
</dbReference>
<reference evidence="2 3" key="1">
    <citation type="journal article" date="2019" name="Int. J. Syst. Evol. Microbiol.">
        <title>The Global Catalogue of Microorganisms (GCM) 10K type strain sequencing project: providing services to taxonomists for standard genome sequencing and annotation.</title>
        <authorList>
            <consortium name="The Broad Institute Genomics Platform"/>
            <consortium name="The Broad Institute Genome Sequencing Center for Infectious Disease"/>
            <person name="Wu L."/>
            <person name="Ma J."/>
        </authorList>
    </citation>
    <scope>NUCLEOTIDE SEQUENCE [LARGE SCALE GENOMIC DNA]</scope>
    <source>
        <strain evidence="2 3">JCM 13002</strain>
    </source>
</reference>
<protein>
    <submittedName>
        <fullName evidence="2">VOC family protein</fullName>
    </submittedName>
</protein>
<dbReference type="InterPro" id="IPR041581">
    <property type="entry name" value="Glyoxalase_6"/>
</dbReference>
<dbReference type="PANTHER" id="PTHR35908">
    <property type="entry name" value="HYPOTHETICAL FUSION PROTEIN"/>
    <property type="match status" value="1"/>
</dbReference>
<dbReference type="CDD" id="cd06587">
    <property type="entry name" value="VOC"/>
    <property type="match status" value="1"/>
</dbReference>
<sequence length="144" mass="15559">MPGQAHDKVVIMGQATGMRSRTGGMWWGTTIEAPDPSGLAKFYAELLGWHIGHEEPGTAIVAASPQGPFFVFQQAEGYRAPVWPPIAGEQRPMMHFDFQVGDLDSAVAEAVTLGATVAESQPQENVRVMFDPAGHPFCLCFDEA</sequence>
<proteinExistence type="predicted"/>
<name>A0ABN1TIL4_9ACTN</name>
<dbReference type="PANTHER" id="PTHR35908:SF1">
    <property type="entry name" value="CONSERVED PROTEIN"/>
    <property type="match status" value="1"/>
</dbReference>